<proteinExistence type="predicted"/>
<comment type="caution">
    <text evidence="2">The sequence shown here is derived from an EMBL/GenBank/DDBJ whole genome shotgun (WGS) entry which is preliminary data.</text>
</comment>
<sequence>MTESKKNSDFIRVERRQFIIVVYKNFQVLKKKEKKEKKEKKKRKIKKRAGDLYQASRCTAEEKEPESRIVARMGFPRKIASHLYKITPAISPKATAPAYNSLSAVKEAGNGGMESAKREEAAAGTTMSRRSRRLKRRETLIVSAAKRPRVTSRCRYLYTLFSWHFGERHFRNRFMRRNILTQDSYDRVQDQILTRSREGMYHKANVAECIFLRLNDIAI</sequence>
<feature type="region of interest" description="Disordered" evidence="1">
    <location>
        <begin position="110"/>
        <end position="130"/>
    </location>
</feature>
<keyword evidence="3" id="KW-1185">Reference proteome</keyword>
<organism evidence="2 3">
    <name type="scientific">Cardiocondyla obscurior</name>
    <dbReference type="NCBI Taxonomy" id="286306"/>
    <lineage>
        <taxon>Eukaryota</taxon>
        <taxon>Metazoa</taxon>
        <taxon>Ecdysozoa</taxon>
        <taxon>Arthropoda</taxon>
        <taxon>Hexapoda</taxon>
        <taxon>Insecta</taxon>
        <taxon>Pterygota</taxon>
        <taxon>Neoptera</taxon>
        <taxon>Endopterygota</taxon>
        <taxon>Hymenoptera</taxon>
        <taxon>Apocrita</taxon>
        <taxon>Aculeata</taxon>
        <taxon>Formicoidea</taxon>
        <taxon>Formicidae</taxon>
        <taxon>Myrmicinae</taxon>
        <taxon>Cardiocondyla</taxon>
    </lineage>
</organism>
<accession>A0AAW2G605</accession>
<evidence type="ECO:0000313" key="2">
    <source>
        <dbReference type="EMBL" id="KAL0123463.1"/>
    </source>
</evidence>
<evidence type="ECO:0000256" key="1">
    <source>
        <dbReference type="SAM" id="MobiDB-lite"/>
    </source>
</evidence>
<reference evidence="2 3" key="1">
    <citation type="submission" date="2023-03" db="EMBL/GenBank/DDBJ databases">
        <title>High recombination rates correlate with genetic variation in Cardiocondyla obscurior ants.</title>
        <authorList>
            <person name="Errbii M."/>
        </authorList>
    </citation>
    <scope>NUCLEOTIDE SEQUENCE [LARGE SCALE GENOMIC DNA]</scope>
    <source>
        <strain evidence="2">Alpha-2009</strain>
        <tissue evidence="2">Whole body</tissue>
    </source>
</reference>
<gene>
    <name evidence="2" type="ORF">PUN28_005755</name>
</gene>
<dbReference type="Proteomes" id="UP001430953">
    <property type="component" value="Unassembled WGS sequence"/>
</dbReference>
<dbReference type="AlphaFoldDB" id="A0AAW2G605"/>
<name>A0AAW2G605_9HYME</name>
<protein>
    <submittedName>
        <fullName evidence="2">Uncharacterized protein</fullName>
    </submittedName>
</protein>
<evidence type="ECO:0000313" key="3">
    <source>
        <dbReference type="Proteomes" id="UP001430953"/>
    </source>
</evidence>
<dbReference type="EMBL" id="JADYXP020000005">
    <property type="protein sequence ID" value="KAL0123463.1"/>
    <property type="molecule type" value="Genomic_DNA"/>
</dbReference>